<proteinExistence type="inferred from homology"/>
<dbReference type="PROSITE" id="PS51257">
    <property type="entry name" value="PROKAR_LIPOPROTEIN"/>
    <property type="match status" value="1"/>
</dbReference>
<evidence type="ECO:0000256" key="2">
    <source>
        <dbReference type="ARBA" id="ARBA00006577"/>
    </source>
</evidence>
<evidence type="ECO:0000313" key="10">
    <source>
        <dbReference type="Proteomes" id="UP001139411"/>
    </source>
</evidence>
<dbReference type="GO" id="GO:0003755">
    <property type="term" value="F:peptidyl-prolyl cis-trans isomerase activity"/>
    <property type="evidence" value="ECO:0007669"/>
    <property type="project" value="UniProtKB-UniRule"/>
</dbReference>
<sequence length="288" mass="31725">MKRINLSLVIVFALLIGLSGCMDSDGPDDTAKVKENETAIENYLKTDSLGSKAIRDSSGLYYITRVANPNGQLAKRGDAATIKYTGYLLDGTKVVSSTVDSKTTFTFPVEGYLFWGGIERGIFLMKTGEKATFFLPFYLASGNVDKVNIPAYSPIRLEVEFIQTRSEVQQIDEFIAKKNYKNFERTSDNLVIIRSNQVTGDTIKAGEAVKVKYVGKLLDDVKFDEGTSSFITSSGGTIAGFDRALRKLRKKEKAIIIFPSALGYGKTGRGDKILPYAPLQFEIEVLAD</sequence>
<dbReference type="Gene3D" id="3.10.50.40">
    <property type="match status" value="2"/>
</dbReference>
<keyword evidence="4 5" id="KW-0413">Isomerase</keyword>
<dbReference type="Pfam" id="PF00254">
    <property type="entry name" value="FKBP_C"/>
    <property type="match status" value="2"/>
</dbReference>
<evidence type="ECO:0000256" key="7">
    <source>
        <dbReference type="SAM" id="SignalP"/>
    </source>
</evidence>
<dbReference type="PANTHER" id="PTHR43811">
    <property type="entry name" value="FKBP-TYPE PEPTIDYL-PROLYL CIS-TRANS ISOMERASE FKPA"/>
    <property type="match status" value="1"/>
</dbReference>
<dbReference type="Proteomes" id="UP001139411">
    <property type="component" value="Unassembled WGS sequence"/>
</dbReference>
<dbReference type="RefSeq" id="WP_235178234.1">
    <property type="nucleotide sequence ID" value="NZ_JAKFFV010000008.1"/>
</dbReference>
<dbReference type="PANTHER" id="PTHR43811:SF19">
    <property type="entry name" value="39 KDA FK506-BINDING NUCLEAR PROTEIN"/>
    <property type="match status" value="1"/>
</dbReference>
<keyword evidence="3 5" id="KW-0697">Rotamase</keyword>
<name>A0A9X1QDT2_9BACT</name>
<dbReference type="InterPro" id="IPR001179">
    <property type="entry name" value="PPIase_FKBP_dom"/>
</dbReference>
<evidence type="ECO:0000259" key="8">
    <source>
        <dbReference type="PROSITE" id="PS50059"/>
    </source>
</evidence>
<dbReference type="InterPro" id="IPR046357">
    <property type="entry name" value="PPIase_dom_sf"/>
</dbReference>
<evidence type="ECO:0000256" key="3">
    <source>
        <dbReference type="ARBA" id="ARBA00023110"/>
    </source>
</evidence>
<feature type="chain" id="PRO_5040911677" description="Peptidyl-prolyl cis-trans isomerase" evidence="7">
    <location>
        <begin position="24"/>
        <end position="288"/>
    </location>
</feature>
<feature type="signal peptide" evidence="7">
    <location>
        <begin position="1"/>
        <end position="23"/>
    </location>
</feature>
<comment type="similarity">
    <text evidence="2 6">Belongs to the FKBP-type PPIase family.</text>
</comment>
<comment type="caution">
    <text evidence="9">The sequence shown here is derived from an EMBL/GenBank/DDBJ whole genome shotgun (WGS) entry which is preliminary data.</text>
</comment>
<gene>
    <name evidence="9" type="ORF">L0661_14120</name>
</gene>
<comment type="catalytic activity">
    <reaction evidence="1 5 6">
        <text>[protein]-peptidylproline (omega=180) = [protein]-peptidylproline (omega=0)</text>
        <dbReference type="Rhea" id="RHEA:16237"/>
        <dbReference type="Rhea" id="RHEA-COMP:10747"/>
        <dbReference type="Rhea" id="RHEA-COMP:10748"/>
        <dbReference type="ChEBI" id="CHEBI:83833"/>
        <dbReference type="ChEBI" id="CHEBI:83834"/>
        <dbReference type="EC" id="5.2.1.8"/>
    </reaction>
</comment>
<dbReference type="PROSITE" id="PS50059">
    <property type="entry name" value="FKBP_PPIASE"/>
    <property type="match status" value="2"/>
</dbReference>
<accession>A0A9X1QDT2</accession>
<feature type="domain" description="PPIase FKBP-type" evidence="8">
    <location>
        <begin position="206"/>
        <end position="288"/>
    </location>
</feature>
<organism evidence="9 10">
    <name type="scientific">Dyadobacter chenhuakuii</name>
    <dbReference type="NCBI Taxonomy" id="2909339"/>
    <lineage>
        <taxon>Bacteria</taxon>
        <taxon>Pseudomonadati</taxon>
        <taxon>Bacteroidota</taxon>
        <taxon>Cytophagia</taxon>
        <taxon>Cytophagales</taxon>
        <taxon>Spirosomataceae</taxon>
        <taxon>Dyadobacter</taxon>
    </lineage>
</organism>
<evidence type="ECO:0000313" key="9">
    <source>
        <dbReference type="EMBL" id="MCF2499456.1"/>
    </source>
</evidence>
<protein>
    <recommendedName>
        <fullName evidence="6">Peptidyl-prolyl cis-trans isomerase</fullName>
        <ecNumber evidence="6">5.2.1.8</ecNumber>
    </recommendedName>
</protein>
<feature type="domain" description="PPIase FKBP-type" evidence="8">
    <location>
        <begin position="77"/>
        <end position="165"/>
    </location>
</feature>
<dbReference type="AlphaFoldDB" id="A0A9X1QDT2"/>
<evidence type="ECO:0000256" key="1">
    <source>
        <dbReference type="ARBA" id="ARBA00000971"/>
    </source>
</evidence>
<evidence type="ECO:0000256" key="5">
    <source>
        <dbReference type="PROSITE-ProRule" id="PRU00277"/>
    </source>
</evidence>
<dbReference type="SUPFAM" id="SSF54534">
    <property type="entry name" value="FKBP-like"/>
    <property type="match status" value="2"/>
</dbReference>
<evidence type="ECO:0000256" key="6">
    <source>
        <dbReference type="RuleBase" id="RU003915"/>
    </source>
</evidence>
<keyword evidence="7" id="KW-0732">Signal</keyword>
<dbReference type="EMBL" id="JAKFFV010000008">
    <property type="protein sequence ID" value="MCF2499456.1"/>
    <property type="molecule type" value="Genomic_DNA"/>
</dbReference>
<reference evidence="9" key="1">
    <citation type="submission" date="2022-01" db="EMBL/GenBank/DDBJ databases">
        <title>Novel species in genus Dyadobacter.</title>
        <authorList>
            <person name="Ma C."/>
        </authorList>
    </citation>
    <scope>NUCLEOTIDE SEQUENCE</scope>
    <source>
        <strain evidence="9">CY357</strain>
    </source>
</reference>
<evidence type="ECO:0000256" key="4">
    <source>
        <dbReference type="ARBA" id="ARBA00023235"/>
    </source>
</evidence>
<dbReference type="EC" id="5.2.1.8" evidence="6"/>